<evidence type="ECO:0000256" key="4">
    <source>
        <dbReference type="ARBA" id="ARBA00047068"/>
    </source>
</evidence>
<keyword evidence="1 5" id="KW-0963">Cytoplasm</keyword>
<dbReference type="GO" id="GO:0008237">
    <property type="term" value="F:metallopeptidase activity"/>
    <property type="evidence" value="ECO:0007669"/>
    <property type="project" value="InterPro"/>
</dbReference>
<keyword evidence="3 5" id="KW-0648">Protein biosynthesis</keyword>
<sequence>MSYFTLECLAGLTQYVKELLGASIDNCSSNWLSWLFTPLIAVSLLPGIILILLYITSSLLYIYKLHRRRLIDAYDKDIWDAGRKVVSAIWDALGWIWHGHEIIGIENIPPGGALLVYYHGAVPIDFYYICSHILLYKGRLINPVGDRFLFKIPGWSSLLEAFGVIPGTVQSCAALLRKGNLLAIAPGGVYEAQLGDNNYELLWRKRLGYAKVAIEAKPIIPMFTRNIREAFRSFNIFQSFWHWLYQKTHLPLVPIYGGFPVKLTTLTLVLVQWQSTRETGELDLNKMAARNRRVNVPDVDNTIDLVQVDGLVVAKIIKHCHEEGSSAVDVAQGVLLGLVADSRLEVTNCFPFPKNLDENFDEEDYQMEMMRHLRKVNVDHLHVGWYQSTQQGAFLSTQFLESQFTYQTSIEESVVLIYDPLKTKRGFLHLKAYRLTPQAVALYKDNDFGADTIKTHHLSFESLYQEIRLVIHNSHLVNSLLCELSEMVPPYEGSQYLDLGTASVLEKHLRSLTDNVDELLQDTNKFNIYQRQVVKQQQEKQKYIQKRNLENNARQARGEPPLADEDVNKVFKPIPVPPRLEPMVLSAQIAAHCQQVSLFCSQALGKLFLSEALQQPQSSQQQTVLKSNTKATQ</sequence>
<dbReference type="GO" id="GO:0001732">
    <property type="term" value="P:formation of cytoplasmic translation initiation complex"/>
    <property type="evidence" value="ECO:0007669"/>
    <property type="project" value="UniProtKB-UniRule"/>
</dbReference>
<reference evidence="8" key="1">
    <citation type="submission" date="2018-08" db="EMBL/GenBank/DDBJ databases">
        <authorList>
            <person name="Cornetti L."/>
        </authorList>
    </citation>
    <scope>NUCLEOTIDE SEQUENCE</scope>
    <source>
        <strain evidence="8">OM-SAIQ-clone2</strain>
    </source>
</reference>
<dbReference type="FunFam" id="3.40.140.10:FF:000045">
    <property type="entry name" value="Eukaryotic translation initiation factor 3 subunit H"/>
    <property type="match status" value="1"/>
</dbReference>
<feature type="transmembrane region" description="Helical" evidence="6">
    <location>
        <begin position="39"/>
        <end position="63"/>
    </location>
</feature>
<evidence type="ECO:0000256" key="3">
    <source>
        <dbReference type="ARBA" id="ARBA00022917"/>
    </source>
</evidence>
<keyword evidence="6" id="KW-0472">Membrane</keyword>
<dbReference type="SMART" id="SM00232">
    <property type="entry name" value="JAB_MPN"/>
    <property type="match status" value="1"/>
</dbReference>
<dbReference type="Pfam" id="PF01553">
    <property type="entry name" value="Acyltransferase"/>
    <property type="match status" value="1"/>
</dbReference>
<dbReference type="GO" id="GO:0016282">
    <property type="term" value="C:eukaryotic 43S preinitiation complex"/>
    <property type="evidence" value="ECO:0007669"/>
    <property type="project" value="UniProtKB-UniRule"/>
</dbReference>
<keyword evidence="2 5" id="KW-0396">Initiation factor</keyword>
<comment type="subcellular location">
    <subcellularLocation>
        <location evidence="5">Cytoplasm</location>
    </subcellularLocation>
</comment>
<dbReference type="GO" id="GO:0016020">
    <property type="term" value="C:membrane"/>
    <property type="evidence" value="ECO:0007669"/>
    <property type="project" value="TreeGrafter"/>
</dbReference>
<dbReference type="Pfam" id="PF01398">
    <property type="entry name" value="JAB"/>
    <property type="match status" value="1"/>
</dbReference>
<dbReference type="CDD" id="cd07987">
    <property type="entry name" value="LPLAT_MGAT-like"/>
    <property type="match status" value="1"/>
</dbReference>
<dbReference type="GO" id="GO:0016746">
    <property type="term" value="F:acyltransferase activity"/>
    <property type="evidence" value="ECO:0007669"/>
    <property type="project" value="InterPro"/>
</dbReference>
<dbReference type="GO" id="GO:0003743">
    <property type="term" value="F:translation initiation factor activity"/>
    <property type="evidence" value="ECO:0007669"/>
    <property type="project" value="UniProtKB-UniRule"/>
</dbReference>
<dbReference type="GO" id="GO:0033290">
    <property type="term" value="C:eukaryotic 48S preinitiation complex"/>
    <property type="evidence" value="ECO:0007669"/>
    <property type="project" value="UniProtKB-UniRule"/>
</dbReference>
<proteinExistence type="evidence at transcript level"/>
<evidence type="ECO:0000256" key="2">
    <source>
        <dbReference type="ARBA" id="ARBA00022540"/>
    </source>
</evidence>
<protein>
    <recommendedName>
        <fullName evidence="5">Eukaryotic translation initiation factor 3 subunit H</fullName>
        <shortName evidence="5">eIF3h</shortName>
    </recommendedName>
</protein>
<name>A0A4Y7NNT4_9CRUS</name>
<dbReference type="InterPro" id="IPR045810">
    <property type="entry name" value="eIF3h_C"/>
</dbReference>
<evidence type="ECO:0000256" key="5">
    <source>
        <dbReference type="HAMAP-Rule" id="MF_03007"/>
    </source>
</evidence>
<dbReference type="CDD" id="cd08065">
    <property type="entry name" value="MPN_eIF3h"/>
    <property type="match status" value="1"/>
</dbReference>
<accession>A0A4Y7NNT4</accession>
<comment type="similarity">
    <text evidence="5">Belongs to the eIF-3 subunit H family.</text>
</comment>
<keyword evidence="6" id="KW-0812">Transmembrane</keyword>
<evidence type="ECO:0000256" key="6">
    <source>
        <dbReference type="SAM" id="Phobius"/>
    </source>
</evidence>
<dbReference type="AlphaFoldDB" id="A0A4Y7NNT4"/>
<dbReference type="GO" id="GO:0005852">
    <property type="term" value="C:eukaryotic translation initiation factor 3 complex"/>
    <property type="evidence" value="ECO:0007669"/>
    <property type="project" value="UniProtKB-UniRule"/>
</dbReference>
<dbReference type="PROSITE" id="PS50249">
    <property type="entry name" value="MPN"/>
    <property type="match status" value="1"/>
</dbReference>
<evidence type="ECO:0000256" key="1">
    <source>
        <dbReference type="ARBA" id="ARBA00022490"/>
    </source>
</evidence>
<dbReference type="InterPro" id="IPR002123">
    <property type="entry name" value="Plipid/glycerol_acylTrfase"/>
</dbReference>
<dbReference type="EMBL" id="LR024637">
    <property type="protein sequence ID" value="SVE94256.1"/>
    <property type="molecule type" value="mRNA"/>
</dbReference>
<dbReference type="Gene3D" id="3.40.140.10">
    <property type="entry name" value="Cytidine Deaminase, domain 2"/>
    <property type="match status" value="1"/>
</dbReference>
<evidence type="ECO:0000313" key="8">
    <source>
        <dbReference type="EMBL" id="SVE94256.1"/>
    </source>
</evidence>
<dbReference type="HAMAP" id="MF_03007">
    <property type="entry name" value="eIF3h"/>
    <property type="match status" value="1"/>
</dbReference>
<organism evidence="8">
    <name type="scientific">Simocephalus serrulatus</name>
    <dbReference type="NCBI Taxonomy" id="117539"/>
    <lineage>
        <taxon>Eukaryota</taxon>
        <taxon>Metazoa</taxon>
        <taxon>Ecdysozoa</taxon>
        <taxon>Arthropoda</taxon>
        <taxon>Crustacea</taxon>
        <taxon>Branchiopoda</taxon>
        <taxon>Diplostraca</taxon>
        <taxon>Cladocera</taxon>
        <taxon>Anomopoda</taxon>
        <taxon>Daphniidae</taxon>
        <taxon>Simocephalus</taxon>
    </lineage>
</organism>
<dbReference type="PANTHER" id="PTHR22753">
    <property type="entry name" value="TRANSMEMBRANE PROTEIN 68"/>
    <property type="match status" value="1"/>
</dbReference>
<dbReference type="InterPro" id="IPR000555">
    <property type="entry name" value="JAMM/MPN+_dom"/>
</dbReference>
<evidence type="ECO:0000259" key="7">
    <source>
        <dbReference type="PROSITE" id="PS50249"/>
    </source>
</evidence>
<dbReference type="InterPro" id="IPR027524">
    <property type="entry name" value="eIF3h"/>
</dbReference>
<keyword evidence="6" id="KW-1133">Transmembrane helix</keyword>
<feature type="domain" description="MPN" evidence="7">
    <location>
        <begin position="306"/>
        <end position="439"/>
    </location>
</feature>
<gene>
    <name evidence="8" type="primary">EOG090X06SH</name>
</gene>
<comment type="function">
    <text evidence="5">Component of the eukaryotic translation initiation factor 3 (eIF-3) complex, which is involved in protein synthesis of a specialized repertoire of mRNAs and, together with other initiation factors, stimulates binding of mRNA and methionyl-tRNAi to the 40S ribosome. The eIF-3 complex specifically targets and initiates translation of a subset of mRNAs involved in cell proliferation.</text>
</comment>
<dbReference type="InterPro" id="IPR037518">
    <property type="entry name" value="MPN"/>
</dbReference>
<dbReference type="Pfam" id="PF19445">
    <property type="entry name" value="eIF3h_C"/>
    <property type="match status" value="1"/>
</dbReference>
<comment type="subunit">
    <text evidence="4">Component of the eukaryotic translation initiation factor 3 (eIF-3) complex. The eIF-3 complex interacts with pix. Interacts with mxt.</text>
</comment>
<dbReference type="PANTHER" id="PTHR22753:SF14">
    <property type="entry name" value="MONOACYLGLYCEROL_DIACYLGLYCEROL O-ACYLTRANSFERASE"/>
    <property type="match status" value="1"/>
</dbReference>